<evidence type="ECO:0000313" key="15">
    <source>
        <dbReference type="EMBL" id="JAT22006.1"/>
    </source>
</evidence>
<feature type="compositionally biased region" description="Basic and acidic residues" evidence="13">
    <location>
        <begin position="369"/>
        <end position="398"/>
    </location>
</feature>
<evidence type="ECO:0000256" key="6">
    <source>
        <dbReference type="ARBA" id="ARBA00022741"/>
    </source>
</evidence>
<keyword evidence="7" id="KW-0067">ATP-binding</keyword>
<evidence type="ECO:0000256" key="7">
    <source>
        <dbReference type="ARBA" id="ARBA00022840"/>
    </source>
</evidence>
<dbReference type="FunFam" id="3.30.1360.40:FF:000003">
    <property type="entry name" value="DNA topoisomerase 2"/>
    <property type="match status" value="1"/>
</dbReference>
<dbReference type="PROSITE" id="PS52040">
    <property type="entry name" value="TOPO_IIA"/>
    <property type="match status" value="1"/>
</dbReference>
<evidence type="ECO:0000256" key="12">
    <source>
        <dbReference type="PROSITE-ProRule" id="PRU01384"/>
    </source>
</evidence>
<feature type="domain" description="Topo IIA-type catalytic" evidence="14">
    <location>
        <begin position="1"/>
        <end position="307"/>
    </location>
</feature>
<evidence type="ECO:0000256" key="5">
    <source>
        <dbReference type="ARBA" id="ARBA00019635"/>
    </source>
</evidence>
<feature type="compositionally biased region" description="Basic residues" evidence="13">
    <location>
        <begin position="549"/>
        <end position="559"/>
    </location>
</feature>
<dbReference type="Pfam" id="PF00521">
    <property type="entry name" value="DNA_topoisoIV"/>
    <property type="match status" value="1"/>
</dbReference>
<evidence type="ECO:0000256" key="10">
    <source>
        <dbReference type="ARBA" id="ARBA00023235"/>
    </source>
</evidence>
<reference evidence="16" key="1">
    <citation type="submission" date="2015-11" db="EMBL/GenBank/DDBJ databases">
        <title>De novo transcriptome assembly of four potential Pierce s Disease insect vectors from Arizona vineyards.</title>
        <authorList>
            <person name="Tassone E.E."/>
        </authorList>
    </citation>
    <scope>NUCLEOTIDE SEQUENCE</scope>
</reference>
<keyword evidence="8" id="KW-0799">Topoisomerase</keyword>
<sequence length="755" mass="85160">KIPNYNPREIIQLLKSMMEGEEPHHLKPWYKNFRGDIEQFGVDSYMCSGEVSVMGHDKLEITELPIGTWTQAYKEAVMEVMLHGDTDKKPSVISDYKEYHTDTTVRFVVTLPSDKLLKLEEEGLHKAFKLQTSLSISCMCAFDKDNVLKKYENIKTILKEFYELRLEFYEKRKAYLEGMLQAEAAKLTNQARFIVEKCDGILTIENKKKKAMIEELVKKGYDSDPVKAWKLKQDREAVLEEKGEGSQEEDEEEEDAKGPDYDYLLGMTMWSLTKERKDELLRKRDEKQAELRVLQAKTPKFLWNEDLDVLLEKLDEVETQERLEETGSSQTGSKKPLKLKPGATMSKKAQQLAAETMPSPKGRRVQPKIAEETKKKLEKAIQAKENKGKRTKKIKEEPDEKDEFDMIAEDQKSLVDKLGYSPDKATKKTKAVKKEPKQPRSKSKGSPKKKGKNPWSDSEDDGSFSSGSDFESSPEKSAPVRTTARRSAAANIKFKFDENSSSEEELELKDNEAVLNGDDIKQEIDDDLDDGDFHSENIVISESEDEKPKKKAGGGRKKKAVSDGESEAKKPKKAPAKPKPSKKKGSDSESDDDFAPKKSKSKAVPKAKTVSTASSNDSDSDFGMKKSTPKVEEDSNALFDSLLNSEPARKPFDISGSEPDSPVKKPKPAPKAKKTDNAKPKKAATKRPKKTDSDSDDMFSEEPKNKAKKKKAGNSDSEEDFMVSSDDERPKASLARTTGRSRKPMKYNFDDEDSD</sequence>
<keyword evidence="9 12" id="KW-0238">DNA-binding</keyword>
<dbReference type="SMART" id="SM00434">
    <property type="entry name" value="TOP4c"/>
    <property type="match status" value="1"/>
</dbReference>
<dbReference type="GO" id="GO:0003918">
    <property type="term" value="F:DNA topoisomerase type II (double strand cut, ATP-hydrolyzing) activity"/>
    <property type="evidence" value="ECO:0007669"/>
    <property type="project" value="UniProtKB-EC"/>
</dbReference>
<dbReference type="GO" id="GO:0005524">
    <property type="term" value="F:ATP binding"/>
    <property type="evidence" value="ECO:0007669"/>
    <property type="project" value="UniProtKB-KW"/>
</dbReference>
<proteinExistence type="inferred from homology"/>
<dbReference type="InterPro" id="IPR001154">
    <property type="entry name" value="TopoII_euk"/>
</dbReference>
<dbReference type="EMBL" id="GEBQ01009116">
    <property type="protein sequence ID" value="JAT30861.1"/>
    <property type="molecule type" value="Transcribed_RNA"/>
</dbReference>
<dbReference type="InterPro" id="IPR013757">
    <property type="entry name" value="Topo_IIA_A_a_sf"/>
</dbReference>
<dbReference type="GO" id="GO:0005634">
    <property type="term" value="C:nucleus"/>
    <property type="evidence" value="ECO:0007669"/>
    <property type="project" value="TreeGrafter"/>
</dbReference>
<protein>
    <recommendedName>
        <fullName evidence="5">DNA topoisomerase 2</fullName>
        <ecNumber evidence="4">5.6.2.2</ecNumber>
    </recommendedName>
    <alternativeName>
        <fullName evidence="11">DNA topoisomerase II</fullName>
    </alternativeName>
</protein>
<dbReference type="GO" id="GO:0000819">
    <property type="term" value="P:sister chromatid segregation"/>
    <property type="evidence" value="ECO:0007669"/>
    <property type="project" value="TreeGrafter"/>
</dbReference>
<feature type="compositionally biased region" description="Basic residues" evidence="13">
    <location>
        <begin position="439"/>
        <end position="452"/>
    </location>
</feature>
<dbReference type="PRINTS" id="PR01158">
    <property type="entry name" value="TOPISMRASEII"/>
</dbReference>
<dbReference type="InterPro" id="IPR013760">
    <property type="entry name" value="Topo_IIA-like_dom_sf"/>
</dbReference>
<feature type="compositionally biased region" description="Basic residues" evidence="13">
    <location>
        <begin position="680"/>
        <end position="689"/>
    </location>
</feature>
<evidence type="ECO:0000256" key="3">
    <source>
        <dbReference type="ARBA" id="ARBA00011080"/>
    </source>
</evidence>
<keyword evidence="10" id="KW-0413">Isomerase</keyword>
<comment type="caution">
    <text evidence="12">Lacks conserved residue(s) required for the propagation of feature annotation.</text>
</comment>
<evidence type="ECO:0000256" key="1">
    <source>
        <dbReference type="ARBA" id="ARBA00000185"/>
    </source>
</evidence>
<feature type="non-terminal residue" evidence="16">
    <location>
        <position position="1"/>
    </location>
</feature>
<comment type="catalytic activity">
    <reaction evidence="1">
        <text>ATP-dependent breakage, passage and rejoining of double-stranded DNA.</text>
        <dbReference type="EC" id="5.6.2.2"/>
    </reaction>
</comment>
<evidence type="ECO:0000256" key="11">
    <source>
        <dbReference type="ARBA" id="ARBA00031138"/>
    </source>
</evidence>
<name>A0A1B6M4K8_9HEMI</name>
<dbReference type="EMBL" id="GEBQ01017971">
    <property type="protein sequence ID" value="JAT22006.1"/>
    <property type="molecule type" value="Transcribed_RNA"/>
</dbReference>
<organism evidence="16">
    <name type="scientific">Graphocephala atropunctata</name>
    <dbReference type="NCBI Taxonomy" id="36148"/>
    <lineage>
        <taxon>Eukaryota</taxon>
        <taxon>Metazoa</taxon>
        <taxon>Ecdysozoa</taxon>
        <taxon>Arthropoda</taxon>
        <taxon>Hexapoda</taxon>
        <taxon>Insecta</taxon>
        <taxon>Pterygota</taxon>
        <taxon>Neoptera</taxon>
        <taxon>Paraneoptera</taxon>
        <taxon>Hemiptera</taxon>
        <taxon>Auchenorrhyncha</taxon>
        <taxon>Membracoidea</taxon>
        <taxon>Cicadellidae</taxon>
        <taxon>Cicadellinae</taxon>
        <taxon>Cicadellini</taxon>
        <taxon>Graphocephala</taxon>
    </lineage>
</organism>
<dbReference type="EC" id="5.6.2.2" evidence="4"/>
<comment type="similarity">
    <text evidence="3">Belongs to the type II topoisomerase family.</text>
</comment>
<gene>
    <name evidence="15" type="ORF">g.33367</name>
    <name evidence="16" type="ORF">g.33370</name>
</gene>
<evidence type="ECO:0000313" key="16">
    <source>
        <dbReference type="EMBL" id="JAT30861.1"/>
    </source>
</evidence>
<dbReference type="PANTHER" id="PTHR10169:SF38">
    <property type="entry name" value="DNA TOPOISOMERASE 2"/>
    <property type="match status" value="1"/>
</dbReference>
<feature type="compositionally biased region" description="Acidic residues" evidence="13">
    <location>
        <begin position="246"/>
        <end position="255"/>
    </location>
</feature>
<feature type="compositionally biased region" description="Basic residues" evidence="13">
    <location>
        <begin position="570"/>
        <end position="583"/>
    </location>
</feature>
<comment type="cofactor">
    <cofactor evidence="2">
        <name>Mg(2+)</name>
        <dbReference type="ChEBI" id="CHEBI:18420"/>
    </cofactor>
</comment>
<dbReference type="AlphaFoldDB" id="A0A1B6M4K8"/>
<keyword evidence="6" id="KW-0547">Nucleotide-binding</keyword>
<evidence type="ECO:0000256" key="4">
    <source>
        <dbReference type="ARBA" id="ARBA00012895"/>
    </source>
</evidence>
<feature type="region of interest" description="Disordered" evidence="13">
    <location>
        <begin position="320"/>
        <end position="755"/>
    </location>
</feature>
<feature type="compositionally biased region" description="Basic and acidic residues" evidence="13">
    <location>
        <begin position="508"/>
        <end position="523"/>
    </location>
</feature>
<dbReference type="GO" id="GO:0000712">
    <property type="term" value="P:resolution of meiotic recombination intermediates"/>
    <property type="evidence" value="ECO:0007669"/>
    <property type="project" value="TreeGrafter"/>
</dbReference>
<dbReference type="InterPro" id="IPR002205">
    <property type="entry name" value="Topo_IIA_dom_A"/>
</dbReference>
<dbReference type="Gene3D" id="3.30.1360.40">
    <property type="match status" value="1"/>
</dbReference>
<feature type="region of interest" description="Disordered" evidence="13">
    <location>
        <begin position="239"/>
        <end position="260"/>
    </location>
</feature>
<evidence type="ECO:0000256" key="8">
    <source>
        <dbReference type="ARBA" id="ARBA00023029"/>
    </source>
</evidence>
<dbReference type="Gene3D" id="1.10.268.10">
    <property type="entry name" value="Topoisomerase, domain 3"/>
    <property type="match status" value="1"/>
</dbReference>
<dbReference type="PANTHER" id="PTHR10169">
    <property type="entry name" value="DNA TOPOISOMERASE/GYRASE"/>
    <property type="match status" value="1"/>
</dbReference>
<evidence type="ECO:0000256" key="9">
    <source>
        <dbReference type="ARBA" id="ARBA00023125"/>
    </source>
</evidence>
<evidence type="ECO:0000256" key="2">
    <source>
        <dbReference type="ARBA" id="ARBA00001946"/>
    </source>
</evidence>
<feature type="compositionally biased region" description="Acidic residues" evidence="13">
    <location>
        <begin position="399"/>
        <end position="408"/>
    </location>
</feature>
<evidence type="ECO:0000259" key="14">
    <source>
        <dbReference type="PROSITE" id="PS52040"/>
    </source>
</evidence>
<accession>A0A1B6M4K8</accession>
<dbReference type="InterPro" id="IPR050634">
    <property type="entry name" value="DNA_Topoisomerase_II"/>
</dbReference>
<dbReference type="GO" id="GO:0003677">
    <property type="term" value="F:DNA binding"/>
    <property type="evidence" value="ECO:0007669"/>
    <property type="project" value="UniProtKB-UniRule"/>
</dbReference>
<dbReference type="GO" id="GO:0006265">
    <property type="term" value="P:DNA topological change"/>
    <property type="evidence" value="ECO:0007669"/>
    <property type="project" value="InterPro"/>
</dbReference>
<feature type="compositionally biased region" description="Basic and acidic residues" evidence="13">
    <location>
        <begin position="560"/>
        <end position="569"/>
    </location>
</feature>
<dbReference type="FunFam" id="1.10.268.10:FF:000002">
    <property type="entry name" value="DNA topoisomerase 2"/>
    <property type="match status" value="1"/>
</dbReference>
<dbReference type="SUPFAM" id="SSF56719">
    <property type="entry name" value="Type II DNA topoisomerase"/>
    <property type="match status" value="1"/>
</dbReference>
<evidence type="ECO:0000256" key="13">
    <source>
        <dbReference type="SAM" id="MobiDB-lite"/>
    </source>
</evidence>